<feature type="compositionally biased region" description="Low complexity" evidence="1">
    <location>
        <begin position="137"/>
        <end position="153"/>
    </location>
</feature>
<protein>
    <submittedName>
        <fullName evidence="2">Uncharacterized protein</fullName>
    </submittedName>
</protein>
<dbReference type="Proteomes" id="UP001153069">
    <property type="component" value="Unassembled WGS sequence"/>
</dbReference>
<name>A0A9N8HZ64_9STRA</name>
<accession>A0A9N8HZ64</accession>
<organism evidence="2 3">
    <name type="scientific">Seminavis robusta</name>
    <dbReference type="NCBI Taxonomy" id="568900"/>
    <lineage>
        <taxon>Eukaryota</taxon>
        <taxon>Sar</taxon>
        <taxon>Stramenopiles</taxon>
        <taxon>Ochrophyta</taxon>
        <taxon>Bacillariophyta</taxon>
        <taxon>Bacillariophyceae</taxon>
        <taxon>Bacillariophycidae</taxon>
        <taxon>Naviculales</taxon>
        <taxon>Naviculaceae</taxon>
        <taxon>Seminavis</taxon>
    </lineage>
</organism>
<feature type="compositionally biased region" description="Acidic residues" evidence="1">
    <location>
        <begin position="195"/>
        <end position="235"/>
    </location>
</feature>
<feature type="compositionally biased region" description="Polar residues" evidence="1">
    <location>
        <begin position="56"/>
        <end position="73"/>
    </location>
</feature>
<gene>
    <name evidence="2" type="ORF">SEMRO_2790_G337170.1</name>
</gene>
<reference evidence="2" key="1">
    <citation type="submission" date="2020-06" db="EMBL/GenBank/DDBJ databases">
        <authorList>
            <consortium name="Plant Systems Biology data submission"/>
        </authorList>
    </citation>
    <scope>NUCLEOTIDE SEQUENCE</scope>
    <source>
        <strain evidence="2">D6</strain>
    </source>
</reference>
<sequence length="505" mass="57140">MGKERKPNITKGSWVEERKKPKRHGKVLKADRVDGSKHHWLVEFEQPDGSKKQEVKSSAQLSRSDLQGPSVQEANERPEEPTEAPTEAPVVLEETALESNDIPPNSPSTLETPARPKRKAAINHKVINTPKPTRLASSSSDSSVGTSSSSSSENDSDRDSDSDNNDEDSGGQKPAYNWQQHLQKAHRRPPKSDSESESSDDSDSKEYEDEPDDDFPLADDETEADDERESSDDEVQASTPAPAPAPAPAVATDDASVPSIPGMCFPNDPYEDVEPSDERDFEKEEEHRLKMEIYKAEKKALLDEEWSVDKQPEKPPLQIGSIVETRGKNAKRGKIVDQKPDKSKWIVRFNNSQRLVEKSSQMLVQVWEVPSYTWKIVEDSEPDDETEIQEYDVVGLCGFDFKQFSDEVVEETIDTADYAYPYLKLLQTLWPGDVKRQLEMINKQVDVENEERKKKKAKQLINPVTMHDFWKFIGVLISAGAFRLGGQQLWEREKHRLSFHLLSKT</sequence>
<feature type="compositionally biased region" description="Low complexity" evidence="1">
    <location>
        <begin position="248"/>
        <end position="258"/>
    </location>
</feature>
<feature type="compositionally biased region" description="Basic and acidic residues" evidence="1">
    <location>
        <begin position="28"/>
        <end position="55"/>
    </location>
</feature>
<keyword evidence="3" id="KW-1185">Reference proteome</keyword>
<evidence type="ECO:0000313" key="3">
    <source>
        <dbReference type="Proteomes" id="UP001153069"/>
    </source>
</evidence>
<dbReference type="EMBL" id="CAICTM010002788">
    <property type="protein sequence ID" value="CAB9530215.1"/>
    <property type="molecule type" value="Genomic_DNA"/>
</dbReference>
<feature type="region of interest" description="Disordered" evidence="1">
    <location>
        <begin position="1"/>
        <end position="285"/>
    </location>
</feature>
<evidence type="ECO:0000256" key="1">
    <source>
        <dbReference type="SAM" id="MobiDB-lite"/>
    </source>
</evidence>
<feature type="compositionally biased region" description="Basic and acidic residues" evidence="1">
    <location>
        <begin position="276"/>
        <end position="285"/>
    </location>
</feature>
<evidence type="ECO:0000313" key="2">
    <source>
        <dbReference type="EMBL" id="CAB9530215.1"/>
    </source>
</evidence>
<dbReference type="AlphaFoldDB" id="A0A9N8HZ64"/>
<proteinExistence type="predicted"/>
<comment type="caution">
    <text evidence="2">The sequence shown here is derived from an EMBL/GenBank/DDBJ whole genome shotgun (WGS) entry which is preliminary data.</text>
</comment>